<dbReference type="RefSeq" id="WP_344907117.1">
    <property type="nucleotide sequence ID" value="NZ_BAAAWD010000029.1"/>
</dbReference>
<keyword evidence="2" id="KW-1185">Reference proteome</keyword>
<evidence type="ECO:0000313" key="1">
    <source>
        <dbReference type="EMBL" id="GAA3039744.1"/>
    </source>
</evidence>
<dbReference type="Proteomes" id="UP001499930">
    <property type="component" value="Unassembled WGS sequence"/>
</dbReference>
<gene>
    <name evidence="1" type="ORF">GCM10017559_80130</name>
</gene>
<comment type="caution">
    <text evidence="1">The sequence shown here is derived from an EMBL/GenBank/DDBJ whole genome shotgun (WGS) entry which is preliminary data.</text>
</comment>
<name>A0ABP6LCR1_9ACTN</name>
<accession>A0ABP6LCR1</accession>
<proteinExistence type="predicted"/>
<sequence length="212" mass="21720">MDLGSLAGRVGDWFGQMKDAAIGRANDLINWLRGLPGTIMGIFNNLGGMLGTIGHNMVIGLWNGFVNTWNSFMSMLGNLFSNMVNWLRSILGIASPSKVFAAIGKQLPAGLAIGIDAGEPMVAAATERMAGVASAFAVPDVAPAGAAFGAASAGGLGAAAAGVSTGGGGVTIQGDLVMQVEGVLDPSRPDAYRTLLVQLRNGLRDLDREVYA</sequence>
<evidence type="ECO:0000313" key="2">
    <source>
        <dbReference type="Proteomes" id="UP001499930"/>
    </source>
</evidence>
<protein>
    <recommendedName>
        <fullName evidence="3">Phage tail tape measure protein</fullName>
    </recommendedName>
</protein>
<dbReference type="EMBL" id="BAAAWD010000029">
    <property type="protein sequence ID" value="GAA3039744.1"/>
    <property type="molecule type" value="Genomic_DNA"/>
</dbReference>
<evidence type="ECO:0008006" key="3">
    <source>
        <dbReference type="Google" id="ProtNLM"/>
    </source>
</evidence>
<organism evidence="1 2">
    <name type="scientific">Streptosporangium longisporum</name>
    <dbReference type="NCBI Taxonomy" id="46187"/>
    <lineage>
        <taxon>Bacteria</taxon>
        <taxon>Bacillati</taxon>
        <taxon>Actinomycetota</taxon>
        <taxon>Actinomycetes</taxon>
        <taxon>Streptosporangiales</taxon>
        <taxon>Streptosporangiaceae</taxon>
        <taxon>Streptosporangium</taxon>
    </lineage>
</organism>
<reference evidence="2" key="1">
    <citation type="journal article" date="2019" name="Int. J. Syst. Evol. Microbiol.">
        <title>The Global Catalogue of Microorganisms (GCM) 10K type strain sequencing project: providing services to taxonomists for standard genome sequencing and annotation.</title>
        <authorList>
            <consortium name="The Broad Institute Genomics Platform"/>
            <consortium name="The Broad Institute Genome Sequencing Center for Infectious Disease"/>
            <person name="Wu L."/>
            <person name="Ma J."/>
        </authorList>
    </citation>
    <scope>NUCLEOTIDE SEQUENCE [LARGE SCALE GENOMIC DNA]</scope>
    <source>
        <strain evidence="2">JCM 3106</strain>
    </source>
</reference>